<keyword evidence="2" id="KW-1185">Reference proteome</keyword>
<accession>A0A2Z3GRI1</accession>
<dbReference type="EMBL" id="CP029145">
    <property type="protein sequence ID" value="AWM34327.1"/>
    <property type="molecule type" value="Genomic_DNA"/>
</dbReference>
<organism evidence="1 2">
    <name type="scientific">Hymenobacter nivis</name>
    <dbReference type="NCBI Taxonomy" id="1850093"/>
    <lineage>
        <taxon>Bacteria</taxon>
        <taxon>Pseudomonadati</taxon>
        <taxon>Bacteroidota</taxon>
        <taxon>Cytophagia</taxon>
        <taxon>Cytophagales</taxon>
        <taxon>Hymenobacteraceae</taxon>
        <taxon>Hymenobacter</taxon>
    </lineage>
</organism>
<dbReference type="SUPFAM" id="SSF53756">
    <property type="entry name" value="UDP-Glycosyltransferase/glycogen phosphorylase"/>
    <property type="match status" value="1"/>
</dbReference>
<evidence type="ECO:0000313" key="1">
    <source>
        <dbReference type="EMBL" id="AWM34327.1"/>
    </source>
</evidence>
<dbReference type="KEGG" id="hnv:DDQ68_16970"/>
<dbReference type="AlphaFoldDB" id="A0A2Z3GRI1"/>
<evidence type="ECO:0008006" key="3">
    <source>
        <dbReference type="Google" id="ProtNLM"/>
    </source>
</evidence>
<dbReference type="Proteomes" id="UP000245999">
    <property type="component" value="Chromosome"/>
</dbReference>
<dbReference type="Gene3D" id="3.40.50.2000">
    <property type="entry name" value="Glycogen Phosphorylase B"/>
    <property type="match status" value="1"/>
</dbReference>
<protein>
    <recommendedName>
        <fullName evidence="3">Glycosyltransferase subfamily 4-like N-terminal domain-containing protein</fullName>
    </recommendedName>
</protein>
<evidence type="ECO:0000313" key="2">
    <source>
        <dbReference type="Proteomes" id="UP000245999"/>
    </source>
</evidence>
<gene>
    <name evidence="1" type="ORF">DDQ68_16970</name>
</gene>
<reference evidence="2" key="1">
    <citation type="submission" date="2018-04" db="EMBL/GenBank/DDBJ databases">
        <title>Complete genome of Antarctic heterotrophic bacterium Hymenobacter nivis.</title>
        <authorList>
            <person name="Terashima M."/>
        </authorList>
    </citation>
    <scope>NUCLEOTIDE SEQUENCE [LARGE SCALE GENOMIC DNA]</scope>
    <source>
        <strain evidence="2">NBRC 111535</strain>
    </source>
</reference>
<sequence>MWLTPNKRCFDYAQHDVFYIKLISNEYFMRIIFLCGGLEPGRDGVGDYTRRLAGKLLEQGHEVAAVALADSNTEQQLAETQHLDGSSISVLRLPHTWPLQKRSAVAREWIDQFDPEWISLQFVCFSFHPKGLNFDLGGHLNLICQGRKLHVMVHELWVGEDTKSFSKEQVLGWLQKATIRLLFKTLAFDAVSTSNSFYQTCLAKIGVDAGQINIFSNLPVGHKPRTGLYDQLPGKVRRNRDQYLIASFFGTSDYRNPDLTIANLKFLAASTDKTLLVTHVGRATGVSNFFLKLSELLNLETHIFGECNDQDIADYFCSTDVGLSTYPKIVFEKSGSIAAMLNNGLPVLLLRDSFVTDERKIDWVEEAHRIGNLDQFMSQKNTFSDNYGVSQAAEKYIRVFESSRSMRIV</sequence>
<dbReference type="OrthoDB" id="1100436at2"/>
<proteinExistence type="predicted"/>
<name>A0A2Z3GRI1_9BACT</name>